<dbReference type="AlphaFoldDB" id="A0A1V6PBY7"/>
<feature type="region of interest" description="Disordered" evidence="1">
    <location>
        <begin position="277"/>
        <end position="311"/>
    </location>
</feature>
<name>A0A1V6PBY7_PENDC</name>
<dbReference type="OMA" id="FEWTPEL"/>
<dbReference type="Proteomes" id="UP000191522">
    <property type="component" value="Unassembled WGS sequence"/>
</dbReference>
<dbReference type="EMBL" id="MDYL01000010">
    <property type="protein sequence ID" value="OQD74504.1"/>
    <property type="molecule type" value="Genomic_DNA"/>
</dbReference>
<feature type="compositionally biased region" description="Basic and acidic residues" evidence="1">
    <location>
        <begin position="277"/>
        <end position="295"/>
    </location>
</feature>
<evidence type="ECO:0000256" key="1">
    <source>
        <dbReference type="SAM" id="MobiDB-lite"/>
    </source>
</evidence>
<accession>A0A1V6PBY7</accession>
<evidence type="ECO:0000313" key="2">
    <source>
        <dbReference type="EMBL" id="OQD74504.1"/>
    </source>
</evidence>
<proteinExistence type="predicted"/>
<reference evidence="3" key="1">
    <citation type="journal article" date="2017" name="Nat. Microbiol.">
        <title>Global analysis of biosynthetic gene clusters reveals vast potential of secondary metabolite production in Penicillium species.</title>
        <authorList>
            <person name="Nielsen J.C."/>
            <person name="Grijseels S."/>
            <person name="Prigent S."/>
            <person name="Ji B."/>
            <person name="Dainat J."/>
            <person name="Nielsen K.F."/>
            <person name="Frisvad J.C."/>
            <person name="Workman M."/>
            <person name="Nielsen J."/>
        </authorList>
    </citation>
    <scope>NUCLEOTIDE SEQUENCE [LARGE SCALE GENOMIC DNA]</scope>
    <source>
        <strain evidence="3">IBT 11843</strain>
    </source>
</reference>
<gene>
    <name evidence="2" type="ORF">PENDEC_c010G01100</name>
</gene>
<keyword evidence="3" id="KW-1185">Reference proteome</keyword>
<protein>
    <submittedName>
        <fullName evidence="2">Uncharacterized protein</fullName>
    </submittedName>
</protein>
<sequence length="311" mass="36967">MLRSSLFRLSITSPFDHIQKHSPIMDVEDDRWSVKNSEEIEAIHFEWTPELVRLATSRRRIHPFLGPLEETDWKWPFYIYRPDMVLPDPANTHECLKWVGLSDEKIIQVEQRFNELYPDFQAPVCGYDEYFSPTGHNSIVFPVLDKLVRVYQRMLDQWSSDHEYTHEGYIKKGIQQGLRPEFAVFCGMHKDDPRCIDDPLLFEREWFDISASSLVDDVADWFWRRLRDFLTCKLLHEGKAWSDKHGHWLVHEGEDIDQAKARVNDLDLEQLRERADKELREKSTRKTQEEDRQTDLEDAEAEAEYRAARGE</sequence>
<comment type="caution">
    <text evidence="2">The sequence shown here is derived from an EMBL/GenBank/DDBJ whole genome shotgun (WGS) entry which is preliminary data.</text>
</comment>
<dbReference type="OrthoDB" id="4633200at2759"/>
<evidence type="ECO:0000313" key="3">
    <source>
        <dbReference type="Proteomes" id="UP000191522"/>
    </source>
</evidence>
<organism evidence="2 3">
    <name type="scientific">Penicillium decumbens</name>
    <dbReference type="NCBI Taxonomy" id="69771"/>
    <lineage>
        <taxon>Eukaryota</taxon>
        <taxon>Fungi</taxon>
        <taxon>Dikarya</taxon>
        <taxon>Ascomycota</taxon>
        <taxon>Pezizomycotina</taxon>
        <taxon>Eurotiomycetes</taxon>
        <taxon>Eurotiomycetidae</taxon>
        <taxon>Eurotiales</taxon>
        <taxon>Aspergillaceae</taxon>
        <taxon>Penicillium</taxon>
    </lineage>
</organism>